<organism evidence="2 3">
    <name type="scientific">Ilex paraguariensis</name>
    <name type="common">yerba mate</name>
    <dbReference type="NCBI Taxonomy" id="185542"/>
    <lineage>
        <taxon>Eukaryota</taxon>
        <taxon>Viridiplantae</taxon>
        <taxon>Streptophyta</taxon>
        <taxon>Embryophyta</taxon>
        <taxon>Tracheophyta</taxon>
        <taxon>Spermatophyta</taxon>
        <taxon>Magnoliopsida</taxon>
        <taxon>eudicotyledons</taxon>
        <taxon>Gunneridae</taxon>
        <taxon>Pentapetalae</taxon>
        <taxon>asterids</taxon>
        <taxon>campanulids</taxon>
        <taxon>Aquifoliales</taxon>
        <taxon>Aquifoliaceae</taxon>
        <taxon>Ilex</taxon>
    </lineage>
</organism>
<dbReference type="PANTHER" id="PTHR33828:SF2">
    <property type="entry name" value="NUCLEOLIN"/>
    <property type="match status" value="1"/>
</dbReference>
<name>A0ABC8RZX7_9AQUA</name>
<dbReference type="Proteomes" id="UP001642360">
    <property type="component" value="Unassembled WGS sequence"/>
</dbReference>
<feature type="compositionally biased region" description="Basic and acidic residues" evidence="1">
    <location>
        <begin position="41"/>
        <end position="59"/>
    </location>
</feature>
<sequence>MHSEHSKHEKKEEVEEDKENLGPVSENRKKKFDHASPSSGPHREGKVKKEERKVKKEEADYIFEATTKKGSSNINKRRKKRKRKECDFPGQTRDPPDERYPLRIFYETLYKQAPNSEMAALWMMESGLLSKEVAKKVLKRKKKRIQQHKLDLPMKAVVIVKKNAETILVKRKTSSSSSPVSTKKTTPPPESKSTVMSKQSKK</sequence>
<feature type="compositionally biased region" description="Basic and acidic residues" evidence="1">
    <location>
        <begin position="1"/>
        <end position="13"/>
    </location>
</feature>
<evidence type="ECO:0000256" key="1">
    <source>
        <dbReference type="SAM" id="MobiDB-lite"/>
    </source>
</evidence>
<protein>
    <submittedName>
        <fullName evidence="2">Uncharacterized protein</fullName>
    </submittedName>
</protein>
<reference evidence="2 3" key="1">
    <citation type="submission" date="2024-02" db="EMBL/GenBank/DDBJ databases">
        <authorList>
            <person name="Vignale AGUSTIN F."/>
            <person name="Sosa J E."/>
            <person name="Modenutti C."/>
        </authorList>
    </citation>
    <scope>NUCLEOTIDE SEQUENCE [LARGE SCALE GENOMIC DNA]</scope>
</reference>
<feature type="region of interest" description="Disordered" evidence="1">
    <location>
        <begin position="169"/>
        <end position="202"/>
    </location>
</feature>
<feature type="region of interest" description="Disordered" evidence="1">
    <location>
        <begin position="1"/>
        <end position="99"/>
    </location>
</feature>
<accession>A0ABC8RZX7</accession>
<gene>
    <name evidence="2" type="ORF">ILEXP_LOCUS16218</name>
</gene>
<comment type="caution">
    <text evidence="2">The sequence shown here is derived from an EMBL/GenBank/DDBJ whole genome shotgun (WGS) entry which is preliminary data.</text>
</comment>
<evidence type="ECO:0000313" key="2">
    <source>
        <dbReference type="EMBL" id="CAK9148288.1"/>
    </source>
</evidence>
<dbReference type="EMBL" id="CAUOFW020001726">
    <property type="protein sequence ID" value="CAK9148288.1"/>
    <property type="molecule type" value="Genomic_DNA"/>
</dbReference>
<dbReference type="AlphaFoldDB" id="A0ABC8RZX7"/>
<feature type="compositionally biased region" description="Low complexity" evidence="1">
    <location>
        <begin position="174"/>
        <end position="185"/>
    </location>
</feature>
<proteinExistence type="predicted"/>
<evidence type="ECO:0000313" key="3">
    <source>
        <dbReference type="Proteomes" id="UP001642360"/>
    </source>
</evidence>
<keyword evidence="3" id="KW-1185">Reference proteome</keyword>
<dbReference type="PANTHER" id="PTHR33828">
    <property type="entry name" value="OS05G0596200 PROTEIN"/>
    <property type="match status" value="1"/>
</dbReference>